<name>A0A1Y6BG43_9BACT</name>
<organism evidence="2 3">
    <name type="scientific">Pseudobacteriovorax antillogorgiicola</name>
    <dbReference type="NCBI Taxonomy" id="1513793"/>
    <lineage>
        <taxon>Bacteria</taxon>
        <taxon>Pseudomonadati</taxon>
        <taxon>Bdellovibrionota</taxon>
        <taxon>Oligoflexia</taxon>
        <taxon>Oligoflexales</taxon>
        <taxon>Pseudobacteriovoracaceae</taxon>
        <taxon>Pseudobacteriovorax</taxon>
    </lineage>
</organism>
<sequence>MSRFILRNTAFTTIAIATLLIGPPLVQQCGSEELTGNSTNAEGVFTQINIPLVVQPQDELHPSIELSLKFRLVSCNSGASYDDINDAETEAVTVFESDQRCRVELYNVALQGVDLVALEPFTDFAEGDQATYATPTDDLIKFQVLSQLSSPVLPSDSVYYSFNMSFVDDPMEAPQDAEEVLSNESPNTTMPPEPEDPSVDEYLLVKEARIQIGQSEKTKVYDFYHYGRVWWIDSDNDSVADTCQTVANGLVILDHDLPVTAEYGYESASCYAINVSKEIDQSPWNPRGSQQQGRDLQSSFLKGIDINKIEGKQLKYFFQLVRKSEQLYRKFSRLLRKQAEILALKSEITSQKSYSELRKMTGHQRKSLGFESDYRIYKRIDRLEKRCARIKAAIQKNMDRANRLRHKLGADFLVADAIL</sequence>
<evidence type="ECO:0000313" key="2">
    <source>
        <dbReference type="EMBL" id="SME99772.1"/>
    </source>
</evidence>
<dbReference type="RefSeq" id="WP_132316321.1">
    <property type="nucleotide sequence ID" value="NZ_FWZT01000003.1"/>
</dbReference>
<dbReference type="EMBL" id="FWZT01000003">
    <property type="protein sequence ID" value="SME99772.1"/>
    <property type="molecule type" value="Genomic_DNA"/>
</dbReference>
<evidence type="ECO:0000313" key="3">
    <source>
        <dbReference type="Proteomes" id="UP000192907"/>
    </source>
</evidence>
<dbReference type="STRING" id="1513793.SAMN06296036_10332"/>
<evidence type="ECO:0000256" key="1">
    <source>
        <dbReference type="SAM" id="MobiDB-lite"/>
    </source>
</evidence>
<dbReference type="AlphaFoldDB" id="A0A1Y6BG43"/>
<accession>A0A1Y6BG43</accession>
<keyword evidence="3" id="KW-1185">Reference proteome</keyword>
<dbReference type="Proteomes" id="UP000192907">
    <property type="component" value="Unassembled WGS sequence"/>
</dbReference>
<protein>
    <submittedName>
        <fullName evidence="2">Uncharacterized protein</fullName>
    </submittedName>
</protein>
<gene>
    <name evidence="2" type="ORF">SAMN06296036_10332</name>
</gene>
<proteinExistence type="predicted"/>
<reference evidence="3" key="1">
    <citation type="submission" date="2017-04" db="EMBL/GenBank/DDBJ databases">
        <authorList>
            <person name="Varghese N."/>
            <person name="Submissions S."/>
        </authorList>
    </citation>
    <scope>NUCLEOTIDE SEQUENCE [LARGE SCALE GENOMIC DNA]</scope>
    <source>
        <strain evidence="3">RKEM611</strain>
    </source>
</reference>
<feature type="region of interest" description="Disordered" evidence="1">
    <location>
        <begin position="173"/>
        <end position="196"/>
    </location>
</feature>